<dbReference type="Proteomes" id="UP000295341">
    <property type="component" value="Unassembled WGS sequence"/>
</dbReference>
<evidence type="ECO:0008006" key="4">
    <source>
        <dbReference type="Google" id="ProtNLM"/>
    </source>
</evidence>
<feature type="signal peptide" evidence="1">
    <location>
        <begin position="1"/>
        <end position="21"/>
    </location>
</feature>
<sequence>MRQLPVLAVASLLLLSPTAEAVDFDFEIQPGATQQDFKTVVKDVAAILNSKSLTPAEPYGVTGFGLGVYASYVETDDPRAWQRLTGEDIDEIGMVGLVAQKGLPFGIDVGASYAWVPGADARLFGAEIRYALLDGGVATPAIGLRGSYSKLSGIDDIDNDSYGIDMSISKGIGPLTPYAGVGHVWSKFEVDPQFGLDDEDVDDTRFFLGLRLSALFGITPEYERIGDRDVFNLRVGFAF</sequence>
<accession>A0A4S3K154</accession>
<name>A0A4S3K154_9GAMM</name>
<feature type="chain" id="PRO_5030100148" description="Outer membrane protein beta-barrel domain-containing protein" evidence="1">
    <location>
        <begin position="22"/>
        <end position="239"/>
    </location>
</feature>
<dbReference type="EMBL" id="SOBT01000008">
    <property type="protein sequence ID" value="TDU30848.1"/>
    <property type="molecule type" value="Genomic_DNA"/>
</dbReference>
<evidence type="ECO:0000313" key="3">
    <source>
        <dbReference type="Proteomes" id="UP000295341"/>
    </source>
</evidence>
<gene>
    <name evidence="2" type="ORF">DFR24_0205</name>
</gene>
<dbReference type="AlphaFoldDB" id="A0A4S3K154"/>
<dbReference type="OrthoDB" id="5801242at2"/>
<keyword evidence="1" id="KW-0732">Signal</keyword>
<dbReference type="RefSeq" id="WP_133879486.1">
    <property type="nucleotide sequence ID" value="NZ_MWIN01000023.1"/>
</dbReference>
<keyword evidence="3" id="KW-1185">Reference proteome</keyword>
<proteinExistence type="predicted"/>
<comment type="caution">
    <text evidence="2">The sequence shown here is derived from an EMBL/GenBank/DDBJ whole genome shotgun (WGS) entry which is preliminary data.</text>
</comment>
<organism evidence="2 3">
    <name type="scientific">Panacagrimonas perspica</name>
    <dbReference type="NCBI Taxonomy" id="381431"/>
    <lineage>
        <taxon>Bacteria</taxon>
        <taxon>Pseudomonadati</taxon>
        <taxon>Pseudomonadota</taxon>
        <taxon>Gammaproteobacteria</taxon>
        <taxon>Nevskiales</taxon>
        <taxon>Nevskiaceae</taxon>
        <taxon>Panacagrimonas</taxon>
    </lineage>
</organism>
<protein>
    <recommendedName>
        <fullName evidence="4">Outer membrane protein beta-barrel domain-containing protein</fullName>
    </recommendedName>
</protein>
<evidence type="ECO:0000313" key="2">
    <source>
        <dbReference type="EMBL" id="TDU30848.1"/>
    </source>
</evidence>
<evidence type="ECO:0000256" key="1">
    <source>
        <dbReference type="SAM" id="SignalP"/>
    </source>
</evidence>
<reference evidence="2 3" key="1">
    <citation type="submission" date="2019-03" db="EMBL/GenBank/DDBJ databases">
        <title>Genomic Encyclopedia of Type Strains, Phase IV (KMG-IV): sequencing the most valuable type-strain genomes for metagenomic binning, comparative biology and taxonomic classification.</title>
        <authorList>
            <person name="Goeker M."/>
        </authorList>
    </citation>
    <scope>NUCLEOTIDE SEQUENCE [LARGE SCALE GENOMIC DNA]</scope>
    <source>
        <strain evidence="2 3">DSM 26377</strain>
    </source>
</reference>